<reference evidence="1" key="2">
    <citation type="submission" date="2020-11" db="EMBL/GenBank/DDBJ databases">
        <authorList>
            <person name="McCartney M.A."/>
            <person name="Auch B."/>
            <person name="Kono T."/>
            <person name="Mallez S."/>
            <person name="Becker A."/>
            <person name="Gohl D.M."/>
            <person name="Silverstein K.A.T."/>
            <person name="Koren S."/>
            <person name="Bechman K.B."/>
            <person name="Herman A."/>
            <person name="Abrahante J.E."/>
            <person name="Garbe J."/>
        </authorList>
    </citation>
    <scope>NUCLEOTIDE SEQUENCE</scope>
    <source>
        <strain evidence="1">Duluth1</strain>
        <tissue evidence="1">Whole animal</tissue>
    </source>
</reference>
<proteinExistence type="predicted"/>
<dbReference type="Proteomes" id="UP000828390">
    <property type="component" value="Unassembled WGS sequence"/>
</dbReference>
<gene>
    <name evidence="1" type="ORF">DPMN_118474</name>
</gene>
<sequence>MEIKETAIRTSNVRTLYSCENIHGLTHDLKRYRWDIIGQKHHKTKGKRYYYTGRIPNIALGSFHRKERSSKQPHQFHPSRQQAHLQLNLNEINNITIIKANPLTSGYDDE</sequence>
<evidence type="ECO:0000313" key="1">
    <source>
        <dbReference type="EMBL" id="KAH3816949.1"/>
    </source>
</evidence>
<dbReference type="EMBL" id="JAIWYP010000005">
    <property type="protein sequence ID" value="KAH3816949.1"/>
    <property type="molecule type" value="Genomic_DNA"/>
</dbReference>
<keyword evidence="2" id="KW-1185">Reference proteome</keyword>
<comment type="caution">
    <text evidence="1">The sequence shown here is derived from an EMBL/GenBank/DDBJ whole genome shotgun (WGS) entry which is preliminary data.</text>
</comment>
<protein>
    <submittedName>
        <fullName evidence="1">Uncharacterized protein</fullName>
    </submittedName>
</protein>
<reference evidence="1" key="1">
    <citation type="journal article" date="2019" name="bioRxiv">
        <title>The Genome of the Zebra Mussel, Dreissena polymorpha: A Resource for Invasive Species Research.</title>
        <authorList>
            <person name="McCartney M.A."/>
            <person name="Auch B."/>
            <person name="Kono T."/>
            <person name="Mallez S."/>
            <person name="Zhang Y."/>
            <person name="Obille A."/>
            <person name="Becker A."/>
            <person name="Abrahante J.E."/>
            <person name="Garbe J."/>
            <person name="Badalamenti J.P."/>
            <person name="Herman A."/>
            <person name="Mangelson H."/>
            <person name="Liachko I."/>
            <person name="Sullivan S."/>
            <person name="Sone E.D."/>
            <person name="Koren S."/>
            <person name="Silverstein K.A.T."/>
            <person name="Beckman K.B."/>
            <person name="Gohl D.M."/>
        </authorList>
    </citation>
    <scope>NUCLEOTIDE SEQUENCE</scope>
    <source>
        <strain evidence="1">Duluth1</strain>
        <tissue evidence="1">Whole animal</tissue>
    </source>
</reference>
<name>A0A9D4JNJ3_DREPO</name>
<evidence type="ECO:0000313" key="2">
    <source>
        <dbReference type="Proteomes" id="UP000828390"/>
    </source>
</evidence>
<accession>A0A9D4JNJ3</accession>
<organism evidence="1 2">
    <name type="scientific">Dreissena polymorpha</name>
    <name type="common">Zebra mussel</name>
    <name type="synonym">Mytilus polymorpha</name>
    <dbReference type="NCBI Taxonomy" id="45954"/>
    <lineage>
        <taxon>Eukaryota</taxon>
        <taxon>Metazoa</taxon>
        <taxon>Spiralia</taxon>
        <taxon>Lophotrochozoa</taxon>
        <taxon>Mollusca</taxon>
        <taxon>Bivalvia</taxon>
        <taxon>Autobranchia</taxon>
        <taxon>Heteroconchia</taxon>
        <taxon>Euheterodonta</taxon>
        <taxon>Imparidentia</taxon>
        <taxon>Neoheterodontei</taxon>
        <taxon>Myida</taxon>
        <taxon>Dreissenoidea</taxon>
        <taxon>Dreissenidae</taxon>
        <taxon>Dreissena</taxon>
    </lineage>
</organism>
<dbReference type="AlphaFoldDB" id="A0A9D4JNJ3"/>